<keyword evidence="2" id="KW-1185">Reference proteome</keyword>
<organism evidence="1 2">
    <name type="scientific">Mortierella alpina</name>
    <name type="common">Oleaginous fungus</name>
    <name type="synonym">Mortierella renispora</name>
    <dbReference type="NCBI Taxonomy" id="64518"/>
    <lineage>
        <taxon>Eukaryota</taxon>
        <taxon>Fungi</taxon>
        <taxon>Fungi incertae sedis</taxon>
        <taxon>Mucoromycota</taxon>
        <taxon>Mortierellomycotina</taxon>
        <taxon>Mortierellomycetes</taxon>
        <taxon>Mortierellales</taxon>
        <taxon>Mortierellaceae</taxon>
        <taxon>Mortierella</taxon>
    </lineage>
</organism>
<gene>
    <name evidence="1" type="ORF">BGZ70_001986</name>
</gene>
<comment type="caution">
    <text evidence="1">The sequence shown here is derived from an EMBL/GenBank/DDBJ whole genome shotgun (WGS) entry which is preliminary data.</text>
</comment>
<feature type="non-terminal residue" evidence="1">
    <location>
        <position position="97"/>
    </location>
</feature>
<sequence length="97" mass="10436">MEGNTILSLCFVSARAVDELMAKKFQQLCDDITRLHHCQAVLHVSLGATDSSGNGLTLGSAANTPSTLDTRFNVTLSGDYQRVMNARGAILRNSPLK</sequence>
<dbReference type="EMBL" id="JAAAHY010001466">
    <property type="protein sequence ID" value="KAF9948968.1"/>
    <property type="molecule type" value="Genomic_DNA"/>
</dbReference>
<reference evidence="1" key="1">
    <citation type="journal article" date="2020" name="Fungal Divers.">
        <title>Resolving the Mortierellaceae phylogeny through synthesis of multi-gene phylogenetics and phylogenomics.</title>
        <authorList>
            <person name="Vandepol N."/>
            <person name="Liber J."/>
            <person name="Desiro A."/>
            <person name="Na H."/>
            <person name="Kennedy M."/>
            <person name="Barry K."/>
            <person name="Grigoriev I.V."/>
            <person name="Miller A.N."/>
            <person name="O'Donnell K."/>
            <person name="Stajich J.E."/>
            <person name="Bonito G."/>
        </authorList>
    </citation>
    <scope>NUCLEOTIDE SEQUENCE</scope>
    <source>
        <strain evidence="1">CK1249</strain>
    </source>
</reference>
<protein>
    <submittedName>
        <fullName evidence="1">Uncharacterized protein</fullName>
    </submittedName>
</protein>
<name>A0A9P6IUV6_MORAP</name>
<dbReference type="Proteomes" id="UP000738359">
    <property type="component" value="Unassembled WGS sequence"/>
</dbReference>
<dbReference type="AlphaFoldDB" id="A0A9P6IUV6"/>
<evidence type="ECO:0000313" key="2">
    <source>
        <dbReference type="Proteomes" id="UP000738359"/>
    </source>
</evidence>
<proteinExistence type="predicted"/>
<evidence type="ECO:0000313" key="1">
    <source>
        <dbReference type="EMBL" id="KAF9948968.1"/>
    </source>
</evidence>
<accession>A0A9P6IUV6</accession>
<dbReference type="OrthoDB" id="2383388at2759"/>